<dbReference type="EMBL" id="UGPZ01000002">
    <property type="protein sequence ID" value="STY91399.1"/>
    <property type="molecule type" value="Genomic_DNA"/>
</dbReference>
<dbReference type="CDD" id="cd00812">
    <property type="entry name" value="LeuRS_core"/>
    <property type="match status" value="1"/>
</dbReference>
<dbReference type="SUPFAM" id="SSF50677">
    <property type="entry name" value="ValRS/IleRS/LeuRS editing domain"/>
    <property type="match status" value="1"/>
</dbReference>
<dbReference type="Pfam" id="PF00133">
    <property type="entry name" value="tRNA-synt_1"/>
    <property type="match status" value="1"/>
</dbReference>
<evidence type="ECO:0000256" key="2">
    <source>
        <dbReference type="ARBA" id="ARBA00022490"/>
    </source>
</evidence>
<keyword evidence="6 9" id="KW-0648">Protein biosynthesis</keyword>
<dbReference type="Gene3D" id="3.10.20.590">
    <property type="match status" value="1"/>
</dbReference>
<dbReference type="Gene3D" id="1.10.730.10">
    <property type="entry name" value="Isoleucyl-tRNA Synthetase, Domain 1"/>
    <property type="match status" value="1"/>
</dbReference>
<reference evidence="15 16" key="1">
    <citation type="submission" date="2018-06" db="EMBL/GenBank/DDBJ databases">
        <authorList>
            <consortium name="Pathogen Informatics"/>
            <person name="Doyle S."/>
        </authorList>
    </citation>
    <scope>NUCLEOTIDE SEQUENCE [LARGE SCALE GENOMIC DNA]</scope>
    <source>
        <strain evidence="15 16">NCTC9426</strain>
    </source>
</reference>
<dbReference type="InterPro" id="IPR009080">
    <property type="entry name" value="tRNAsynth_Ia_anticodon-bd"/>
</dbReference>
<organism evidence="15 16">
    <name type="scientific">Moraxella bovis</name>
    <dbReference type="NCBI Taxonomy" id="476"/>
    <lineage>
        <taxon>Bacteria</taxon>
        <taxon>Pseudomonadati</taxon>
        <taxon>Pseudomonadota</taxon>
        <taxon>Gammaproteobacteria</taxon>
        <taxon>Moraxellales</taxon>
        <taxon>Moraxellaceae</taxon>
        <taxon>Moraxella</taxon>
    </lineage>
</organism>
<comment type="subcellular location">
    <subcellularLocation>
        <location evidence="9">Cytoplasm</location>
    </subcellularLocation>
</comment>
<dbReference type="GO" id="GO:0006429">
    <property type="term" value="P:leucyl-tRNA aminoacylation"/>
    <property type="evidence" value="ECO:0007669"/>
    <property type="project" value="UniProtKB-UniRule"/>
</dbReference>
<dbReference type="EC" id="6.1.1.4" evidence="9"/>
<dbReference type="SUPFAM" id="SSF47323">
    <property type="entry name" value="Anticodon-binding domain of a subclass of class I aminoacyl-tRNA synthetases"/>
    <property type="match status" value="1"/>
</dbReference>
<dbReference type="PANTHER" id="PTHR43740:SF2">
    <property type="entry name" value="LEUCINE--TRNA LIGASE, MITOCHONDRIAL"/>
    <property type="match status" value="1"/>
</dbReference>
<dbReference type="SUPFAM" id="SSF52374">
    <property type="entry name" value="Nucleotidylyl transferase"/>
    <property type="match status" value="1"/>
</dbReference>
<evidence type="ECO:0000259" key="13">
    <source>
        <dbReference type="Pfam" id="PF09334"/>
    </source>
</evidence>
<dbReference type="HAMAP" id="MF_00049_B">
    <property type="entry name" value="Leu_tRNA_synth_B"/>
    <property type="match status" value="1"/>
</dbReference>
<dbReference type="GO" id="GO:0002161">
    <property type="term" value="F:aminoacyl-tRNA deacylase activity"/>
    <property type="evidence" value="ECO:0007669"/>
    <property type="project" value="InterPro"/>
</dbReference>
<evidence type="ECO:0000256" key="7">
    <source>
        <dbReference type="ARBA" id="ARBA00023146"/>
    </source>
</evidence>
<dbReference type="Proteomes" id="UP000254133">
    <property type="component" value="Unassembled WGS sequence"/>
</dbReference>
<name>A0A378PTC0_MORBO</name>
<feature type="binding site" evidence="9">
    <location>
        <position position="624"/>
    </location>
    <ligand>
        <name>ATP</name>
        <dbReference type="ChEBI" id="CHEBI:30616"/>
    </ligand>
</feature>
<evidence type="ECO:0000256" key="9">
    <source>
        <dbReference type="HAMAP-Rule" id="MF_00049"/>
    </source>
</evidence>
<evidence type="ECO:0000259" key="14">
    <source>
        <dbReference type="Pfam" id="PF13603"/>
    </source>
</evidence>
<dbReference type="NCBIfam" id="TIGR00396">
    <property type="entry name" value="leuS_bact"/>
    <property type="match status" value="1"/>
</dbReference>
<dbReference type="PRINTS" id="PR00985">
    <property type="entry name" value="TRNASYNTHLEU"/>
</dbReference>
<dbReference type="FunFam" id="3.90.740.10:FF:000012">
    <property type="entry name" value="Leucine--tRNA ligase"/>
    <property type="match status" value="1"/>
</dbReference>
<dbReference type="PANTHER" id="PTHR43740">
    <property type="entry name" value="LEUCYL-TRNA SYNTHETASE"/>
    <property type="match status" value="1"/>
</dbReference>
<feature type="domain" description="Aminoacyl-tRNA synthetase class Ia" evidence="11">
    <location>
        <begin position="620"/>
        <end position="659"/>
    </location>
</feature>
<dbReference type="FunFam" id="3.40.50.620:FF:000003">
    <property type="entry name" value="Leucine--tRNA ligase"/>
    <property type="match status" value="1"/>
</dbReference>
<dbReference type="RefSeq" id="WP_115369249.1">
    <property type="nucleotide sequence ID" value="NZ_UGPZ01000002.1"/>
</dbReference>
<dbReference type="InterPro" id="IPR025709">
    <property type="entry name" value="Leu_tRNA-synth_edit"/>
</dbReference>
<dbReference type="InterPro" id="IPR002300">
    <property type="entry name" value="aa-tRNA-synth_Ia"/>
</dbReference>
<dbReference type="AlphaFoldDB" id="A0A378PTC0"/>
<keyword evidence="5 9" id="KW-0067">ATP-binding</keyword>
<dbReference type="InterPro" id="IPR014729">
    <property type="entry name" value="Rossmann-like_a/b/a_fold"/>
</dbReference>
<evidence type="ECO:0000256" key="1">
    <source>
        <dbReference type="ARBA" id="ARBA00005594"/>
    </source>
</evidence>
<dbReference type="GO" id="GO:0004823">
    <property type="term" value="F:leucine-tRNA ligase activity"/>
    <property type="evidence" value="ECO:0007669"/>
    <property type="project" value="UniProtKB-UniRule"/>
</dbReference>
<dbReference type="InterPro" id="IPR009008">
    <property type="entry name" value="Val/Leu/Ile-tRNA-synth_edit"/>
</dbReference>
<evidence type="ECO:0000256" key="6">
    <source>
        <dbReference type="ARBA" id="ARBA00022917"/>
    </source>
</evidence>
<dbReference type="Gene3D" id="3.40.50.620">
    <property type="entry name" value="HUPs"/>
    <property type="match status" value="2"/>
</dbReference>
<dbReference type="CDD" id="cd07958">
    <property type="entry name" value="Anticodon_Ia_Leu_BEm"/>
    <property type="match status" value="1"/>
</dbReference>
<dbReference type="GO" id="GO:0005524">
    <property type="term" value="F:ATP binding"/>
    <property type="evidence" value="ECO:0007669"/>
    <property type="project" value="UniProtKB-UniRule"/>
</dbReference>
<comment type="similarity">
    <text evidence="1 9 10">Belongs to the class-I aminoacyl-tRNA synthetase family.</text>
</comment>
<dbReference type="InterPro" id="IPR001412">
    <property type="entry name" value="aa-tRNA-synth_I_CS"/>
</dbReference>
<keyword evidence="7 9" id="KW-0030">Aminoacyl-tRNA synthetase</keyword>
<dbReference type="Pfam" id="PF08264">
    <property type="entry name" value="Anticodon_1"/>
    <property type="match status" value="1"/>
</dbReference>
<evidence type="ECO:0000256" key="4">
    <source>
        <dbReference type="ARBA" id="ARBA00022741"/>
    </source>
</evidence>
<evidence type="ECO:0000313" key="16">
    <source>
        <dbReference type="Proteomes" id="UP000254133"/>
    </source>
</evidence>
<dbReference type="InterPro" id="IPR013155">
    <property type="entry name" value="M/V/L/I-tRNA-synth_anticd-bd"/>
</dbReference>
<dbReference type="PROSITE" id="PS00178">
    <property type="entry name" value="AA_TRNA_LIGASE_I"/>
    <property type="match status" value="1"/>
</dbReference>
<evidence type="ECO:0000256" key="5">
    <source>
        <dbReference type="ARBA" id="ARBA00022840"/>
    </source>
</evidence>
<comment type="catalytic activity">
    <reaction evidence="8 9">
        <text>tRNA(Leu) + L-leucine + ATP = L-leucyl-tRNA(Leu) + AMP + diphosphate</text>
        <dbReference type="Rhea" id="RHEA:11688"/>
        <dbReference type="Rhea" id="RHEA-COMP:9613"/>
        <dbReference type="Rhea" id="RHEA-COMP:9622"/>
        <dbReference type="ChEBI" id="CHEBI:30616"/>
        <dbReference type="ChEBI" id="CHEBI:33019"/>
        <dbReference type="ChEBI" id="CHEBI:57427"/>
        <dbReference type="ChEBI" id="CHEBI:78442"/>
        <dbReference type="ChEBI" id="CHEBI:78494"/>
        <dbReference type="ChEBI" id="CHEBI:456215"/>
        <dbReference type="EC" id="6.1.1.4"/>
    </reaction>
</comment>
<sequence>MSLNNYDFKAIEQAQQAKWQADNRYHTDNNDNGKPTRYMLSMFPYPSGKLHMGHVRNYAITDVLSRYYRQKGYDVMQPMGWDAFGLPAENAAIDNEVAPHAWTMSNIEHMRGQLKSLGLSIDWSREFATCNPDYYKWEQWLFLQLYKKGLVYKKLSTVNWDPVDNTVLANEQVIDGRGWRSGAVVEKRDIPMYYFKITDYADELLDDLKLLENKWPKQVLTMQHNWIGKSHGMELDFTYELDGQADKLTVFTTRPDTIMGVSYLAVSAEHPLAQYASRQNEKIAEFCRLCKQGSVAESELAKAEKVGMDTGLLAKHPVTGEDVAIWVANYVLMSYGSGAVMGVPAHDERDFEFAKKYNLPIKQVIELKGKEYSTDAWQDWYSDKNGVCVNSGVLDGMDKDTASAKILEVVGDKANATIQYRLRDWGVSRQRYWGCPIPMINCQYCGTVPVPESDLPVVLPTDVVPDGHGNPLKSLPEFVNCTCPKCGQPAERETDTFDTFVESSWYAQRFTTPHDDTQMVGRQGADKWLSVNQYVGGIEHAILHLLYARFFHKVMRDEGLVGGSEPFECLLAQGMVLAGTFYREKADGSKTYYFPYEVEVRGNEAVLIADGEPVTIGKIEKMSKSKNNGVDPQTIMGEYGADTVRLYTMFTAPADQTLEWSDSALKGPYNFVKKVWRLADEHLTAIGNVEKSALDVANHSLSKSAKALRRKTHETIAKIDTALGEHLALNTPVSSLMELANDIGAFDVADGGDLAVRHEAIITLLTILSLYAPHVGEHLLEVFGFDSRTLTFPTLDKSALVSDSIVMAVQVNGKVRGEIDVPTGTDNGTIKQMALSHESVAKFITGEPKKVIVVPNKLVSVVV</sequence>
<accession>A0A378PTC0</accession>
<dbReference type="InterPro" id="IPR015413">
    <property type="entry name" value="Methionyl/Leucyl_tRNA_Synth"/>
</dbReference>
<dbReference type="FunFam" id="1.10.730.10:FF:000002">
    <property type="entry name" value="Leucine--tRNA ligase"/>
    <property type="match status" value="1"/>
</dbReference>
<evidence type="ECO:0000259" key="12">
    <source>
        <dbReference type="Pfam" id="PF08264"/>
    </source>
</evidence>
<feature type="short sequence motif" description="'HIGH' region" evidence="9">
    <location>
        <begin position="44"/>
        <end position="54"/>
    </location>
</feature>
<evidence type="ECO:0000256" key="3">
    <source>
        <dbReference type="ARBA" id="ARBA00022598"/>
    </source>
</evidence>
<gene>
    <name evidence="9 15" type="primary">leuS</name>
    <name evidence="15" type="ORF">NCTC9426_01451</name>
</gene>
<feature type="domain" description="Methionyl/Valyl/Leucyl/Isoleucyl-tRNA synthetase anticodon-binding" evidence="12">
    <location>
        <begin position="706"/>
        <end position="826"/>
    </location>
</feature>
<dbReference type="Pfam" id="PF13603">
    <property type="entry name" value="tRNA-synt_1_2"/>
    <property type="match status" value="1"/>
</dbReference>
<evidence type="ECO:0000259" key="11">
    <source>
        <dbReference type="Pfam" id="PF00133"/>
    </source>
</evidence>
<keyword evidence="4 9" id="KW-0547">Nucleotide-binding</keyword>
<keyword evidence="3 9" id="KW-0436">Ligase</keyword>
<dbReference type="InterPro" id="IPR002302">
    <property type="entry name" value="Leu-tRNA-ligase"/>
</dbReference>
<evidence type="ECO:0000256" key="8">
    <source>
        <dbReference type="ARBA" id="ARBA00047469"/>
    </source>
</evidence>
<dbReference type="GO" id="GO:0005829">
    <property type="term" value="C:cytosol"/>
    <property type="evidence" value="ECO:0007669"/>
    <property type="project" value="TreeGrafter"/>
</dbReference>
<feature type="short sequence motif" description="'KMSKS' region" evidence="9">
    <location>
        <begin position="621"/>
        <end position="625"/>
    </location>
</feature>
<dbReference type="Gene3D" id="2.20.28.290">
    <property type="match status" value="1"/>
</dbReference>
<feature type="domain" description="Leucyl-tRNA synthetase editing" evidence="14">
    <location>
        <begin position="224"/>
        <end position="408"/>
    </location>
</feature>
<feature type="domain" description="Methionyl/Leucyl tRNA synthetase" evidence="13">
    <location>
        <begin position="42"/>
        <end position="173"/>
    </location>
</feature>
<protein>
    <recommendedName>
        <fullName evidence="9">Leucine--tRNA ligase</fullName>
        <ecNumber evidence="9">6.1.1.4</ecNumber>
    </recommendedName>
    <alternativeName>
        <fullName evidence="9">Leucyl-tRNA synthetase</fullName>
        <shortName evidence="9">LeuRS</shortName>
    </alternativeName>
</protein>
<keyword evidence="2 9" id="KW-0963">Cytoplasm</keyword>
<dbReference type="Pfam" id="PF09334">
    <property type="entry name" value="tRNA-synt_1g"/>
    <property type="match status" value="1"/>
</dbReference>
<evidence type="ECO:0000256" key="10">
    <source>
        <dbReference type="RuleBase" id="RU363035"/>
    </source>
</evidence>
<evidence type="ECO:0000313" key="15">
    <source>
        <dbReference type="EMBL" id="STY91399.1"/>
    </source>
</evidence>
<proteinExistence type="inferred from homology"/>